<protein>
    <submittedName>
        <fullName evidence="2">Uncharacterized protein</fullName>
    </submittedName>
</protein>
<name>A0A8D9GGX0_BRACM</name>
<organism evidence="2 3">
    <name type="scientific">Brassica campestris</name>
    <name type="common">Field mustard</name>
    <dbReference type="NCBI Taxonomy" id="3711"/>
    <lineage>
        <taxon>Eukaryota</taxon>
        <taxon>Viridiplantae</taxon>
        <taxon>Streptophyta</taxon>
        <taxon>Embryophyta</taxon>
        <taxon>Tracheophyta</taxon>
        <taxon>Spermatophyta</taxon>
        <taxon>Magnoliopsida</taxon>
        <taxon>eudicotyledons</taxon>
        <taxon>Gunneridae</taxon>
        <taxon>Pentapetalae</taxon>
        <taxon>rosids</taxon>
        <taxon>malvids</taxon>
        <taxon>Brassicales</taxon>
        <taxon>Brassicaceae</taxon>
        <taxon>Brassiceae</taxon>
        <taxon>Brassica</taxon>
    </lineage>
</organism>
<dbReference type="AlphaFoldDB" id="A0A8D9GGX0"/>
<accession>A0A8D9GGX0</accession>
<gene>
    <name evidence="2" type="ORF">BRAPAZ1V2_A03P17140.2</name>
</gene>
<dbReference type="Proteomes" id="UP000694005">
    <property type="component" value="Chromosome A03"/>
</dbReference>
<dbReference type="EMBL" id="LS974619">
    <property type="protein sequence ID" value="CAG7880371.1"/>
    <property type="molecule type" value="Genomic_DNA"/>
</dbReference>
<dbReference type="Gramene" id="A03p17140.2_BraZ1">
    <property type="protein sequence ID" value="A03p17140.2_BraZ1.CDS.1"/>
    <property type="gene ID" value="A03g17140.2_BraZ1"/>
</dbReference>
<reference evidence="2 3" key="1">
    <citation type="submission" date="2021-07" db="EMBL/GenBank/DDBJ databases">
        <authorList>
            <consortium name="Genoscope - CEA"/>
            <person name="William W."/>
        </authorList>
    </citation>
    <scope>NUCLEOTIDE SEQUENCE [LARGE SCALE GENOMIC DNA]</scope>
</reference>
<feature type="transmembrane region" description="Helical" evidence="1">
    <location>
        <begin position="12"/>
        <end position="37"/>
    </location>
</feature>
<keyword evidence="1" id="KW-1133">Transmembrane helix</keyword>
<evidence type="ECO:0000313" key="3">
    <source>
        <dbReference type="Proteomes" id="UP000694005"/>
    </source>
</evidence>
<evidence type="ECO:0000256" key="1">
    <source>
        <dbReference type="SAM" id="Phobius"/>
    </source>
</evidence>
<evidence type="ECO:0000313" key="2">
    <source>
        <dbReference type="EMBL" id="CAG7880371.1"/>
    </source>
</evidence>
<keyword evidence="1" id="KW-0812">Transmembrane</keyword>
<proteinExistence type="predicted"/>
<feature type="transmembrane region" description="Helical" evidence="1">
    <location>
        <begin position="43"/>
        <end position="61"/>
    </location>
</feature>
<keyword evidence="1" id="KW-0472">Membrane</keyword>
<sequence>MCVCSNIVRYMMGAVLLLGWICFVIRVYCSCWFWVKWVSVGDLVKTVLFLKCIALYLSLAIHNQNNEDSTQTYPNPLDASNSIFESKECISNPLDDIEVLKICFTVNLHILLDWFQEVGLRS</sequence>